<accession>A0ABQ9VWL7</accession>
<dbReference type="Proteomes" id="UP001266305">
    <property type="component" value="Unassembled WGS sequence"/>
</dbReference>
<gene>
    <name evidence="2" type="ORF">P7K49_007495</name>
</gene>
<name>A0ABQ9VWL7_SAGOE</name>
<reference evidence="2 3" key="1">
    <citation type="submission" date="2023-05" db="EMBL/GenBank/DDBJ databases">
        <title>B98-5 Cell Line De Novo Hybrid Assembly: An Optical Mapping Approach.</title>
        <authorList>
            <person name="Kananen K."/>
            <person name="Auerbach J.A."/>
            <person name="Kautto E."/>
            <person name="Blachly J.S."/>
        </authorList>
    </citation>
    <scope>NUCLEOTIDE SEQUENCE [LARGE SCALE GENOMIC DNA]</scope>
    <source>
        <strain evidence="2">B95-8</strain>
        <tissue evidence="2">Cell line</tissue>
    </source>
</reference>
<protein>
    <submittedName>
        <fullName evidence="2">Uncharacterized protein</fullName>
    </submittedName>
</protein>
<organism evidence="2 3">
    <name type="scientific">Saguinus oedipus</name>
    <name type="common">Cotton-top tamarin</name>
    <name type="synonym">Oedipomidas oedipus</name>
    <dbReference type="NCBI Taxonomy" id="9490"/>
    <lineage>
        <taxon>Eukaryota</taxon>
        <taxon>Metazoa</taxon>
        <taxon>Chordata</taxon>
        <taxon>Craniata</taxon>
        <taxon>Vertebrata</taxon>
        <taxon>Euteleostomi</taxon>
        <taxon>Mammalia</taxon>
        <taxon>Eutheria</taxon>
        <taxon>Euarchontoglires</taxon>
        <taxon>Primates</taxon>
        <taxon>Haplorrhini</taxon>
        <taxon>Platyrrhini</taxon>
        <taxon>Cebidae</taxon>
        <taxon>Callitrichinae</taxon>
        <taxon>Saguinus</taxon>
    </lineage>
</organism>
<proteinExistence type="predicted"/>
<comment type="caution">
    <text evidence="2">The sequence shown here is derived from an EMBL/GenBank/DDBJ whole genome shotgun (WGS) entry which is preliminary data.</text>
</comment>
<dbReference type="EMBL" id="JASSZA010000004">
    <property type="protein sequence ID" value="KAK2113229.1"/>
    <property type="molecule type" value="Genomic_DNA"/>
</dbReference>
<evidence type="ECO:0000313" key="2">
    <source>
        <dbReference type="EMBL" id="KAK2113229.1"/>
    </source>
</evidence>
<sequence>CGPLVMHTPVHPPDPMLLLVSAQLPDLVQPSDSMHPPVPERSPDPVQGPSL</sequence>
<feature type="non-terminal residue" evidence="2">
    <location>
        <position position="1"/>
    </location>
</feature>
<evidence type="ECO:0000313" key="3">
    <source>
        <dbReference type="Proteomes" id="UP001266305"/>
    </source>
</evidence>
<feature type="region of interest" description="Disordered" evidence="1">
    <location>
        <begin position="27"/>
        <end position="51"/>
    </location>
</feature>
<keyword evidence="3" id="KW-1185">Reference proteome</keyword>
<evidence type="ECO:0000256" key="1">
    <source>
        <dbReference type="SAM" id="MobiDB-lite"/>
    </source>
</evidence>